<organism evidence="9 10">
    <name type="scientific">Sphingobacterium spiritivorum</name>
    <name type="common">Flavobacterium spiritivorum</name>
    <dbReference type="NCBI Taxonomy" id="258"/>
    <lineage>
        <taxon>Bacteria</taxon>
        <taxon>Pseudomonadati</taxon>
        <taxon>Bacteroidota</taxon>
        <taxon>Sphingobacteriia</taxon>
        <taxon>Sphingobacteriales</taxon>
        <taxon>Sphingobacteriaceae</taxon>
        <taxon>Sphingobacterium</taxon>
    </lineage>
</organism>
<dbReference type="FunFam" id="2.170.130.10:FF:000008">
    <property type="entry name" value="SusC/RagA family TonB-linked outer membrane protein"/>
    <property type="match status" value="1"/>
</dbReference>
<keyword evidence="4 7" id="KW-0812">Transmembrane</keyword>
<evidence type="ECO:0000256" key="3">
    <source>
        <dbReference type="ARBA" id="ARBA00022452"/>
    </source>
</evidence>
<protein>
    <submittedName>
        <fullName evidence="9">Outer membrane cobalamin receptor protein</fullName>
    </submittedName>
</protein>
<evidence type="ECO:0000313" key="9">
    <source>
        <dbReference type="EMBL" id="SUJ30557.1"/>
    </source>
</evidence>
<dbReference type="NCBIfam" id="TIGR04056">
    <property type="entry name" value="OMP_RagA_SusC"/>
    <property type="match status" value="1"/>
</dbReference>
<keyword evidence="9" id="KW-0675">Receptor</keyword>
<dbReference type="InterPro" id="IPR008969">
    <property type="entry name" value="CarboxyPept-like_regulatory"/>
</dbReference>
<dbReference type="Gene3D" id="2.60.40.1120">
    <property type="entry name" value="Carboxypeptidase-like, regulatory domain"/>
    <property type="match status" value="1"/>
</dbReference>
<keyword evidence="2 7" id="KW-0813">Transport</keyword>
<evidence type="ECO:0000313" key="10">
    <source>
        <dbReference type="Proteomes" id="UP000254893"/>
    </source>
</evidence>
<dbReference type="EMBL" id="UGYW01000002">
    <property type="protein sequence ID" value="SUJ30557.1"/>
    <property type="molecule type" value="Genomic_DNA"/>
</dbReference>
<dbReference type="SUPFAM" id="SSF49464">
    <property type="entry name" value="Carboxypeptidase regulatory domain-like"/>
    <property type="match status" value="1"/>
</dbReference>
<feature type="domain" description="TonB-dependent receptor plug" evidence="8">
    <location>
        <begin position="227"/>
        <end position="333"/>
    </location>
</feature>
<evidence type="ECO:0000256" key="5">
    <source>
        <dbReference type="ARBA" id="ARBA00023136"/>
    </source>
</evidence>
<dbReference type="InterPro" id="IPR036942">
    <property type="entry name" value="Beta-barrel_TonB_sf"/>
</dbReference>
<dbReference type="SUPFAM" id="SSF56935">
    <property type="entry name" value="Porins"/>
    <property type="match status" value="1"/>
</dbReference>
<gene>
    <name evidence="9" type="ORF">NCTC11388_04804</name>
</gene>
<keyword evidence="6 7" id="KW-0998">Cell outer membrane</keyword>
<keyword evidence="3 7" id="KW-1134">Transmembrane beta strand</keyword>
<dbReference type="InterPro" id="IPR023997">
    <property type="entry name" value="TonB-dep_OMP_SusC/RagA_CS"/>
</dbReference>
<dbReference type="Gene3D" id="2.170.130.10">
    <property type="entry name" value="TonB-dependent receptor, plug domain"/>
    <property type="match status" value="1"/>
</dbReference>
<evidence type="ECO:0000256" key="1">
    <source>
        <dbReference type="ARBA" id="ARBA00004571"/>
    </source>
</evidence>
<dbReference type="NCBIfam" id="TIGR04057">
    <property type="entry name" value="SusC_RagA_signa"/>
    <property type="match status" value="1"/>
</dbReference>
<dbReference type="GO" id="GO:0009279">
    <property type="term" value="C:cell outer membrane"/>
    <property type="evidence" value="ECO:0007669"/>
    <property type="project" value="UniProtKB-SubCell"/>
</dbReference>
<evidence type="ECO:0000256" key="2">
    <source>
        <dbReference type="ARBA" id="ARBA00022448"/>
    </source>
</evidence>
<dbReference type="PROSITE" id="PS52016">
    <property type="entry name" value="TONB_DEPENDENT_REC_3"/>
    <property type="match status" value="1"/>
</dbReference>
<keyword evidence="5 7" id="KW-0472">Membrane</keyword>
<dbReference type="AlphaFoldDB" id="A0A380CVS9"/>
<reference evidence="9 10" key="1">
    <citation type="submission" date="2018-06" db="EMBL/GenBank/DDBJ databases">
        <authorList>
            <consortium name="Pathogen Informatics"/>
            <person name="Doyle S."/>
        </authorList>
    </citation>
    <scope>NUCLEOTIDE SEQUENCE [LARGE SCALE GENOMIC DNA]</scope>
    <source>
        <strain evidence="9 10">NCTC11388</strain>
    </source>
</reference>
<dbReference type="Pfam" id="PF13715">
    <property type="entry name" value="CarbopepD_reg_2"/>
    <property type="match status" value="1"/>
</dbReference>
<dbReference type="InterPro" id="IPR023996">
    <property type="entry name" value="TonB-dep_OMP_SusC/RagA"/>
</dbReference>
<evidence type="ECO:0000256" key="4">
    <source>
        <dbReference type="ARBA" id="ARBA00022692"/>
    </source>
</evidence>
<name>A0A380CVS9_SPHSI</name>
<dbReference type="Proteomes" id="UP000254893">
    <property type="component" value="Unassembled WGS sequence"/>
</dbReference>
<dbReference type="InterPro" id="IPR037066">
    <property type="entry name" value="Plug_dom_sf"/>
</dbReference>
<dbReference type="Gene3D" id="2.40.170.20">
    <property type="entry name" value="TonB-dependent receptor, beta-barrel domain"/>
    <property type="match status" value="1"/>
</dbReference>
<comment type="similarity">
    <text evidence="7">Belongs to the TonB-dependent receptor family.</text>
</comment>
<evidence type="ECO:0000259" key="8">
    <source>
        <dbReference type="Pfam" id="PF07715"/>
    </source>
</evidence>
<sequence>MKITSNYGKEGYCRYSSVRKILIVMKLITLFMVAALCQVQALTHAQLVTLKGKNARLTDILKEIKKQTKYDVISESGIVDRLRVEEVDLKRVTLDKGLSQLLTPFALDFVIEDKAIVIRRSSVAKMTKTENATDVQTTVKGKVSGKDGQAIKGATVQVKNTREATATKDNGEFEISANSGDLLLISSVGFVAQEVPVQGRGYLTVVLEVSNSALDEVIVVGYGEQKRKDVLGAISTVTSEDFDDRPSTNLGYSMEGKSAGVMITRPSGKPQNGMSVRVRGTNSITAGSNPLYIVDGVPTQLIYDINPNDIESVSVLKDAASAAIYGASGANGVILITTKRGKEGTSRLKLSGYTGFSRIAKKMDVLDRDQYISLMNEIGQVADWSKYTANTNWSDEVFRVARLQNYQMTVEGGNAKTKYYLSGAYSNENGVVKTNLIKRGTVKMNLDQKVNDWLSVGTSISYARWFDKNIIDNSGSGNAGVIMNVLTSSPVIGIYNEDGTFTANPLRLSFNNPVAYIDGSVNGYNNNRFYGNIFANIDLLKNLRFRSMFGYDNYNSKYNYFLDPFKTDWGRVNRGIANLSNEQSEYWLSENTLEYKQTFQEKHHLEVLGGVTTQRKYGESSSIESKGFNSTAVQTVNGGTIFTNPITAKSQRSNISVIGRVRYSFDDKYLLSSNFRADASSVFGPDNRWGYFPSFSAGWRLSQENFLKDVSAINDLKIRYSWGQVGNDAIGAYSWYGIVSPGINMIQGGQVVAGTGPSTPENTSLKWEASTQNNLGLDVTILDNRLTFAFDVYQKKTKNLLLNKPLALSSGFTGALQNIGDLENKGLELTISSKNLKDKLIWNTDFNFSINRNKVGYIGGQDILDGYIPLRQEVSLIREGLPLGVFWGYRSLGVDPATGMMKYEDLNNDGSIDDADKMIIGNPNPKFAFGLNNNFRYKNFGLSFFLQGISGNDVFNATRIETEGMNDFKNQSVKVLNRWTATGQQTDIPKAIYGDVTNSDISSRFVENGSYMRLKSATLSYSFPTTLLSKLKITELSCYLTGENIFTVTKYSGYDPESSAYGNNGAFGIDFGTYPQARQFIFGVNLTF</sequence>
<proteinExistence type="inferred from homology"/>
<accession>A0A380CVS9</accession>
<dbReference type="InterPro" id="IPR039426">
    <property type="entry name" value="TonB-dep_rcpt-like"/>
</dbReference>
<evidence type="ECO:0000256" key="7">
    <source>
        <dbReference type="PROSITE-ProRule" id="PRU01360"/>
    </source>
</evidence>
<dbReference type="InterPro" id="IPR012910">
    <property type="entry name" value="Plug_dom"/>
</dbReference>
<comment type="subcellular location">
    <subcellularLocation>
        <location evidence="1 7">Cell outer membrane</location>
        <topology evidence="1 7">Multi-pass membrane protein</topology>
    </subcellularLocation>
</comment>
<dbReference type="Pfam" id="PF07715">
    <property type="entry name" value="Plug"/>
    <property type="match status" value="1"/>
</dbReference>
<evidence type="ECO:0000256" key="6">
    <source>
        <dbReference type="ARBA" id="ARBA00023237"/>
    </source>
</evidence>